<sequence>MVFLYKAGHKSVECYKEPRTTRVLQKQQNRLLQQNQNRVVLRGGLGFNGGLVRESGGTGVFHPRIIKATNTTAATATSTDAKKKVVRNRQDIQAMQQRNFHEKGGGKQAGGLPLSSSCRHGIAQGLDLLTLFITVLLNTN</sequence>
<dbReference type="Proteomes" id="UP001164250">
    <property type="component" value="Chromosome 9"/>
</dbReference>
<dbReference type="EMBL" id="CM047905">
    <property type="protein sequence ID" value="KAJ0088620.1"/>
    <property type="molecule type" value="Genomic_DNA"/>
</dbReference>
<evidence type="ECO:0000313" key="2">
    <source>
        <dbReference type="Proteomes" id="UP001164250"/>
    </source>
</evidence>
<keyword evidence="2" id="KW-1185">Reference proteome</keyword>
<evidence type="ECO:0000313" key="1">
    <source>
        <dbReference type="EMBL" id="KAJ0088620.1"/>
    </source>
</evidence>
<name>A0ACC1APW3_9ROSI</name>
<protein>
    <submittedName>
        <fullName evidence="1">Uncharacterized protein</fullName>
    </submittedName>
</protein>
<reference evidence="2" key="1">
    <citation type="journal article" date="2023" name="G3 (Bethesda)">
        <title>Genome assembly and association tests identify interacting loci associated with vigor, precocity, and sex in interspecific pistachio rootstocks.</title>
        <authorList>
            <person name="Palmer W."/>
            <person name="Jacygrad E."/>
            <person name="Sagayaradj S."/>
            <person name="Cavanaugh K."/>
            <person name="Han R."/>
            <person name="Bertier L."/>
            <person name="Beede B."/>
            <person name="Kafkas S."/>
            <person name="Golino D."/>
            <person name="Preece J."/>
            <person name="Michelmore R."/>
        </authorList>
    </citation>
    <scope>NUCLEOTIDE SEQUENCE [LARGE SCALE GENOMIC DNA]</scope>
</reference>
<organism evidence="1 2">
    <name type="scientific">Pistacia atlantica</name>
    <dbReference type="NCBI Taxonomy" id="434234"/>
    <lineage>
        <taxon>Eukaryota</taxon>
        <taxon>Viridiplantae</taxon>
        <taxon>Streptophyta</taxon>
        <taxon>Embryophyta</taxon>
        <taxon>Tracheophyta</taxon>
        <taxon>Spermatophyta</taxon>
        <taxon>Magnoliopsida</taxon>
        <taxon>eudicotyledons</taxon>
        <taxon>Gunneridae</taxon>
        <taxon>Pentapetalae</taxon>
        <taxon>rosids</taxon>
        <taxon>malvids</taxon>
        <taxon>Sapindales</taxon>
        <taxon>Anacardiaceae</taxon>
        <taxon>Pistacia</taxon>
    </lineage>
</organism>
<accession>A0ACC1APW3</accession>
<gene>
    <name evidence="1" type="ORF">Patl1_32702</name>
</gene>
<comment type="caution">
    <text evidence="1">The sequence shown here is derived from an EMBL/GenBank/DDBJ whole genome shotgun (WGS) entry which is preliminary data.</text>
</comment>
<proteinExistence type="predicted"/>